<keyword evidence="8" id="KW-0175">Coiled coil</keyword>
<dbReference type="PRINTS" id="PR00056">
    <property type="entry name" value="HSFDOMAIN"/>
</dbReference>
<keyword evidence="5" id="KW-0804">Transcription</keyword>
<dbReference type="InterPro" id="IPR000232">
    <property type="entry name" value="HSF_DNA-bd"/>
</dbReference>
<dbReference type="EMBL" id="LUCM01001995">
    <property type="protein sequence ID" value="KAA0198016.1"/>
    <property type="molecule type" value="Genomic_DNA"/>
</dbReference>
<evidence type="ECO:0000256" key="4">
    <source>
        <dbReference type="ARBA" id="ARBA00023125"/>
    </source>
</evidence>
<evidence type="ECO:0000256" key="1">
    <source>
        <dbReference type="ARBA" id="ARBA00004123"/>
    </source>
</evidence>
<keyword evidence="3" id="KW-0805">Transcription regulation</keyword>
<dbReference type="GO" id="GO:0043565">
    <property type="term" value="F:sequence-specific DNA binding"/>
    <property type="evidence" value="ECO:0007669"/>
    <property type="project" value="InterPro"/>
</dbReference>
<evidence type="ECO:0000256" key="6">
    <source>
        <dbReference type="ARBA" id="ARBA00023242"/>
    </source>
</evidence>
<gene>
    <name evidence="10" type="ORF">FBUS_08640</name>
</gene>
<evidence type="ECO:0000259" key="9">
    <source>
        <dbReference type="PROSITE" id="PS00434"/>
    </source>
</evidence>
<dbReference type="PROSITE" id="PS00434">
    <property type="entry name" value="HSF_DOMAIN"/>
    <property type="match status" value="1"/>
</dbReference>
<comment type="subcellular location">
    <subcellularLocation>
        <location evidence="1">Nucleus</location>
    </subcellularLocation>
</comment>
<dbReference type="Pfam" id="PF00447">
    <property type="entry name" value="HSF_DNA-bind"/>
    <property type="match status" value="1"/>
</dbReference>
<keyword evidence="4" id="KW-0238">DNA-binding</keyword>
<dbReference type="InterPro" id="IPR036388">
    <property type="entry name" value="WH-like_DNA-bd_sf"/>
</dbReference>
<keyword evidence="10" id="KW-0346">Stress response</keyword>
<evidence type="ECO:0000256" key="8">
    <source>
        <dbReference type="SAM" id="Coils"/>
    </source>
</evidence>
<evidence type="ECO:0000256" key="3">
    <source>
        <dbReference type="ARBA" id="ARBA00023015"/>
    </source>
</evidence>
<dbReference type="PANTHER" id="PTHR10015:SF427">
    <property type="entry name" value="HEAT SHOCK FACTOR PROTEIN"/>
    <property type="match status" value="1"/>
</dbReference>
<feature type="domain" description="HSF-type DNA-binding" evidence="9">
    <location>
        <begin position="55"/>
        <end position="79"/>
    </location>
</feature>
<comment type="similarity">
    <text evidence="2 7">Belongs to the HSF family.</text>
</comment>
<dbReference type="Proteomes" id="UP000728185">
    <property type="component" value="Unassembled WGS sequence"/>
</dbReference>
<keyword evidence="11" id="KW-1185">Reference proteome</keyword>
<organism evidence="10 11">
    <name type="scientific">Fasciolopsis buskii</name>
    <dbReference type="NCBI Taxonomy" id="27845"/>
    <lineage>
        <taxon>Eukaryota</taxon>
        <taxon>Metazoa</taxon>
        <taxon>Spiralia</taxon>
        <taxon>Lophotrochozoa</taxon>
        <taxon>Platyhelminthes</taxon>
        <taxon>Trematoda</taxon>
        <taxon>Digenea</taxon>
        <taxon>Plagiorchiida</taxon>
        <taxon>Echinostomata</taxon>
        <taxon>Echinostomatoidea</taxon>
        <taxon>Fasciolidae</taxon>
        <taxon>Fasciolopsis</taxon>
    </lineage>
</organism>
<proteinExistence type="inferred from homology"/>
<keyword evidence="6" id="KW-0539">Nucleus</keyword>
<dbReference type="PANTHER" id="PTHR10015">
    <property type="entry name" value="HEAT SHOCK TRANSCRIPTION FACTOR"/>
    <property type="match status" value="1"/>
</dbReference>
<dbReference type="InterPro" id="IPR036390">
    <property type="entry name" value="WH_DNA-bd_sf"/>
</dbReference>
<dbReference type="Gene3D" id="1.10.10.10">
    <property type="entry name" value="Winged helix-like DNA-binding domain superfamily/Winged helix DNA-binding domain"/>
    <property type="match status" value="1"/>
</dbReference>
<dbReference type="OrthoDB" id="60033at2759"/>
<dbReference type="AlphaFoldDB" id="A0A8E0S644"/>
<accession>A0A8E0S644</accession>
<dbReference type="FunFam" id="1.10.10.10:FF:000027">
    <property type="entry name" value="Heat shock transcription factor 1"/>
    <property type="match status" value="1"/>
</dbReference>
<evidence type="ECO:0000256" key="7">
    <source>
        <dbReference type="RuleBase" id="RU004020"/>
    </source>
</evidence>
<evidence type="ECO:0000256" key="5">
    <source>
        <dbReference type="ARBA" id="ARBA00023163"/>
    </source>
</evidence>
<name>A0A8E0S644_9TREM</name>
<evidence type="ECO:0000256" key="2">
    <source>
        <dbReference type="ARBA" id="ARBA00006403"/>
    </source>
</evidence>
<reference evidence="10" key="1">
    <citation type="submission" date="2019-05" db="EMBL/GenBank/DDBJ databases">
        <title>Annotation for the trematode Fasciolopsis buski.</title>
        <authorList>
            <person name="Choi Y.-J."/>
        </authorList>
    </citation>
    <scope>NUCLEOTIDE SEQUENCE</scope>
    <source>
        <strain evidence="10">HT</strain>
        <tissue evidence="10">Whole worm</tissue>
    </source>
</reference>
<evidence type="ECO:0000313" key="11">
    <source>
        <dbReference type="Proteomes" id="UP000728185"/>
    </source>
</evidence>
<protein>
    <submittedName>
        <fullName evidence="10">Heat shock transcription factor</fullName>
    </submittedName>
</protein>
<dbReference type="SUPFAM" id="SSF46785">
    <property type="entry name" value="Winged helix' DNA-binding domain"/>
    <property type="match status" value="1"/>
</dbReference>
<dbReference type="GO" id="GO:0005634">
    <property type="term" value="C:nucleus"/>
    <property type="evidence" value="ECO:0007669"/>
    <property type="project" value="UniProtKB-SubCell"/>
</dbReference>
<evidence type="ECO:0000313" key="10">
    <source>
        <dbReference type="EMBL" id="KAA0198016.1"/>
    </source>
</evidence>
<feature type="coiled-coil region" evidence="8">
    <location>
        <begin position="186"/>
        <end position="213"/>
    </location>
</feature>
<sequence>MSTFDSDFASPTVPAFLTKLRLLVEDGETNDLIYWDPDGTSFHICDGNRLAKEILPLFFKHNNLSSFIRQLNMYGFRKVNRVDPNSAFKTELEDMEFKHPYFVRSKPHLMSKIQRKPHANIPAGLLFNGRTGSGSLSSYLSGSGLGPSSFTGISHPSHPATVADVERLYTIIRGLRSNQEAMNNQLTLVQSENQLLYRELTELRERHEQQSQLIQTVCLFFLLILSSHFLLHLQLFTFLSAFAKDNQSPNFRFGSGKRRALAFTPSRMFNAQSHSGLKLNLPQGFALDEYTKAMHPLQLDADDERLSAPYKIAKMDLRALPTNVQDNVQCLPSTSPEVINQTIYQYNSPQTQLIPGTSQSTNHSSDPQRLRPPCLNRLQHFEAKRSRPYALRNEPVGFNELAFPEQSTPRISVVSAVSDTSPTAFCSKARNDYPLRSEFKVHLLIFPFPI</sequence>
<comment type="caution">
    <text evidence="10">The sequence shown here is derived from an EMBL/GenBank/DDBJ whole genome shotgun (WGS) entry which is preliminary data.</text>
</comment>
<dbReference type="SMART" id="SM00415">
    <property type="entry name" value="HSF"/>
    <property type="match status" value="1"/>
</dbReference>
<dbReference type="GO" id="GO:0003700">
    <property type="term" value="F:DNA-binding transcription factor activity"/>
    <property type="evidence" value="ECO:0007669"/>
    <property type="project" value="InterPro"/>
</dbReference>